<comment type="caution">
    <text evidence="1">The sequence shown here is derived from an EMBL/GenBank/DDBJ whole genome shotgun (WGS) entry which is preliminary data.</text>
</comment>
<protein>
    <recommendedName>
        <fullName evidence="3">HTH tetR-type domain-containing protein</fullName>
    </recommendedName>
</protein>
<dbReference type="Proteomes" id="UP001155240">
    <property type="component" value="Unassembled WGS sequence"/>
</dbReference>
<dbReference type="RefSeq" id="WP_251944143.1">
    <property type="nucleotide sequence ID" value="NZ_JAMRYM010000010.1"/>
</dbReference>
<sequence>MDDVDPRPARARRLPADVVRERMLSAARGVISQNGLTVGFAHLPMEEYIRLADVPRSSVYRLWSTREEFVADLIGEVFVHDRYAGGDDPEAQELMREVYDRHSDRLGTATGRRAVAWEMIRIGANANLANLRRSVDWSSYNALLACTFSMEEGPAREAVRATAKRIETMLTHRMQVFYQEMLDVFQGSLRPGFTTLQLAHLTAIVIDGLAHRSRLIDGDLDEVITAPGLTGEPVEWHLASWTIRSIVEGMLEPPADDEAAPNAISRAPLV</sequence>
<dbReference type="InterPro" id="IPR009057">
    <property type="entry name" value="Homeodomain-like_sf"/>
</dbReference>
<evidence type="ECO:0000313" key="2">
    <source>
        <dbReference type="Proteomes" id="UP001155240"/>
    </source>
</evidence>
<evidence type="ECO:0000313" key="1">
    <source>
        <dbReference type="EMBL" id="MCM6761716.1"/>
    </source>
</evidence>
<proteinExistence type="predicted"/>
<name>A0A9X2DZ65_9MICO</name>
<dbReference type="AlphaFoldDB" id="A0A9X2DZ65"/>
<dbReference type="SUPFAM" id="SSF46689">
    <property type="entry name" value="Homeodomain-like"/>
    <property type="match status" value="1"/>
</dbReference>
<accession>A0A9X2DZ65</accession>
<reference evidence="1" key="1">
    <citation type="submission" date="2022-06" db="EMBL/GenBank/DDBJ databases">
        <title>Whole genome shotgun sequencing (WGS) of Rathayibacter sp. ZW T2_19, isolated from stored onions (Allium cepa).</title>
        <authorList>
            <person name="Stoll D.A."/>
            <person name="Huch M."/>
        </authorList>
    </citation>
    <scope>NUCLEOTIDE SEQUENCE</scope>
    <source>
        <strain evidence="1">ZW T2_19</strain>
    </source>
</reference>
<dbReference type="Gene3D" id="1.10.357.10">
    <property type="entry name" value="Tetracycline Repressor, domain 2"/>
    <property type="match status" value="1"/>
</dbReference>
<keyword evidence="2" id="KW-1185">Reference proteome</keyword>
<evidence type="ECO:0008006" key="3">
    <source>
        <dbReference type="Google" id="ProtNLM"/>
    </source>
</evidence>
<gene>
    <name evidence="1" type="ORF">NB037_04715</name>
</gene>
<organism evidence="1 2">
    <name type="scientific">Rathayibacter rubneri</name>
    <dbReference type="NCBI Taxonomy" id="2950106"/>
    <lineage>
        <taxon>Bacteria</taxon>
        <taxon>Bacillati</taxon>
        <taxon>Actinomycetota</taxon>
        <taxon>Actinomycetes</taxon>
        <taxon>Micrococcales</taxon>
        <taxon>Microbacteriaceae</taxon>
        <taxon>Rathayibacter</taxon>
    </lineage>
</organism>
<dbReference type="EMBL" id="JAMRYM010000010">
    <property type="protein sequence ID" value="MCM6761716.1"/>
    <property type="molecule type" value="Genomic_DNA"/>
</dbReference>